<keyword evidence="3" id="KW-1185">Reference proteome</keyword>
<accession>A0A8S1SC31</accession>
<dbReference type="EMBL" id="CAJJDP010000007">
    <property type="protein sequence ID" value="CAD8137625.1"/>
    <property type="molecule type" value="Genomic_DNA"/>
</dbReference>
<organism evidence="2 3">
    <name type="scientific">Paramecium octaurelia</name>
    <dbReference type="NCBI Taxonomy" id="43137"/>
    <lineage>
        <taxon>Eukaryota</taxon>
        <taxon>Sar</taxon>
        <taxon>Alveolata</taxon>
        <taxon>Ciliophora</taxon>
        <taxon>Intramacronucleata</taxon>
        <taxon>Oligohymenophorea</taxon>
        <taxon>Peniculida</taxon>
        <taxon>Parameciidae</taxon>
        <taxon>Paramecium</taxon>
    </lineage>
</organism>
<evidence type="ECO:0000313" key="2">
    <source>
        <dbReference type="EMBL" id="CAD8137625.1"/>
    </source>
</evidence>
<dbReference type="AlphaFoldDB" id="A0A8S1SC31"/>
<dbReference type="OrthoDB" id="294130at2759"/>
<reference evidence="2" key="1">
    <citation type="submission" date="2021-01" db="EMBL/GenBank/DDBJ databases">
        <authorList>
            <consortium name="Genoscope - CEA"/>
            <person name="William W."/>
        </authorList>
    </citation>
    <scope>NUCLEOTIDE SEQUENCE</scope>
</reference>
<evidence type="ECO:0000256" key="1">
    <source>
        <dbReference type="SAM" id="MobiDB-lite"/>
    </source>
</evidence>
<protein>
    <submittedName>
        <fullName evidence="2">Uncharacterized protein</fullName>
    </submittedName>
</protein>
<sequence>MIFSGSLRTTTPKQKSQIRTKKHFEVKHDLEDQLLSLKYINNQNIIQCIKTKKHVSPISKDENVNNSRLRRSTSPLQNSQLDRNLVPKIDNAPKTPQKSRLYANLFNNSCTFQNICLQQCLNCKSNNKENLRIQESPIKMTQSLFRIEPQTCLTSKGNYFKK</sequence>
<dbReference type="Proteomes" id="UP000683925">
    <property type="component" value="Unassembled WGS sequence"/>
</dbReference>
<evidence type="ECO:0000313" key="3">
    <source>
        <dbReference type="Proteomes" id="UP000683925"/>
    </source>
</evidence>
<gene>
    <name evidence="2" type="ORF">POCTA_138.1.T0080480</name>
</gene>
<proteinExistence type="predicted"/>
<feature type="region of interest" description="Disordered" evidence="1">
    <location>
        <begin position="57"/>
        <end position="94"/>
    </location>
</feature>
<name>A0A8S1SC31_PAROT</name>
<feature type="compositionally biased region" description="Polar residues" evidence="1">
    <location>
        <begin position="64"/>
        <end position="82"/>
    </location>
</feature>
<comment type="caution">
    <text evidence="2">The sequence shown here is derived from an EMBL/GenBank/DDBJ whole genome shotgun (WGS) entry which is preliminary data.</text>
</comment>